<protein>
    <submittedName>
        <fullName evidence="1">Right-handed parallel beta-helix repeat-containing protein</fullName>
    </submittedName>
</protein>
<proteinExistence type="predicted"/>
<dbReference type="InterPro" id="IPR012334">
    <property type="entry name" value="Pectin_lyas_fold"/>
</dbReference>
<dbReference type="EMBL" id="VUOC01000004">
    <property type="protein sequence ID" value="KAA2238669.1"/>
    <property type="molecule type" value="Genomic_DNA"/>
</dbReference>
<name>A0A5B2VK95_9BACT</name>
<evidence type="ECO:0000313" key="1">
    <source>
        <dbReference type="EMBL" id="KAA2238669.1"/>
    </source>
</evidence>
<dbReference type="PROSITE" id="PS51257">
    <property type="entry name" value="PROKAR_LIPOPROTEIN"/>
    <property type="match status" value="1"/>
</dbReference>
<reference evidence="1 2" key="2">
    <citation type="submission" date="2019-09" db="EMBL/GenBank/DDBJ databases">
        <authorList>
            <person name="Jin C."/>
        </authorList>
    </citation>
    <scope>NUCLEOTIDE SEQUENCE [LARGE SCALE GENOMIC DNA]</scope>
    <source>
        <strain evidence="1 2">BN140078</strain>
    </source>
</reference>
<organism evidence="1 2">
    <name type="scientific">Chitinophaga agrisoli</name>
    <dbReference type="NCBI Taxonomy" id="2607653"/>
    <lineage>
        <taxon>Bacteria</taxon>
        <taxon>Pseudomonadati</taxon>
        <taxon>Bacteroidota</taxon>
        <taxon>Chitinophagia</taxon>
        <taxon>Chitinophagales</taxon>
        <taxon>Chitinophagaceae</taxon>
        <taxon>Chitinophaga</taxon>
    </lineage>
</organism>
<dbReference type="RefSeq" id="WP_149839848.1">
    <property type="nucleotide sequence ID" value="NZ_VUOC01000004.1"/>
</dbReference>
<dbReference type="AlphaFoldDB" id="A0A5B2VK95"/>
<comment type="caution">
    <text evidence="1">The sequence shown here is derived from an EMBL/GenBank/DDBJ whole genome shotgun (WGS) entry which is preliminary data.</text>
</comment>
<dbReference type="InterPro" id="IPR011050">
    <property type="entry name" value="Pectin_lyase_fold/virulence"/>
</dbReference>
<accession>A0A5B2VK95</accession>
<keyword evidence="2" id="KW-1185">Reference proteome</keyword>
<dbReference type="Proteomes" id="UP000324611">
    <property type="component" value="Unassembled WGS sequence"/>
</dbReference>
<evidence type="ECO:0000313" key="2">
    <source>
        <dbReference type="Proteomes" id="UP000324611"/>
    </source>
</evidence>
<reference evidence="1 2" key="1">
    <citation type="submission" date="2019-09" db="EMBL/GenBank/DDBJ databases">
        <title>Chitinophaga ginsengihumi sp. nov., isolated from soil of ginseng rhizosphere.</title>
        <authorList>
            <person name="Lee J."/>
        </authorList>
    </citation>
    <scope>NUCLEOTIDE SEQUENCE [LARGE SCALE GENOMIC DNA]</scope>
    <source>
        <strain evidence="1 2">BN140078</strain>
    </source>
</reference>
<dbReference type="Gene3D" id="2.160.20.10">
    <property type="entry name" value="Single-stranded right-handed beta-helix, Pectin lyase-like"/>
    <property type="match status" value="1"/>
</dbReference>
<sequence>MKHSFIALSLTAVVLASCSKNSDNQPAPPTGGDTTSISGDVSGTWTKGNVYNVTGSIQIAEGKSLTIEEGVTVLFSDSIVKPEVIVKGNLYAMGTAQSPVKFTVPDNFKTDKNAFGGLWGGIIAGPNSAELVLQYAVLEYGGAVTTEESASVKAGLYKGEAGEPVPVVYTSNVNGKFIMVNSTVRNFHEDGIYLEGGQLLIANNLFHTTGLANGDAVNIKSGCVADVAFNLIYSPNTNGMKLSNSDERTPQADVIGYNNTIVNAGWRRPTPKGGSIWVEEGVKVTLYNNMLANDRFGIKRDVEVPEDNRSVFGNTFYYGFLQEGVNQFQPGTDIIAGTGDIRGTTAGANDPKFVNYPVSTDKLNSTFDNSWDFHLQAGSPALGKGKTDFTPHFSATGLTANGVTFKSPVPANYIGAFGTK</sequence>
<gene>
    <name evidence="1" type="ORF">F0L74_20845</name>
</gene>
<dbReference type="SUPFAM" id="SSF51126">
    <property type="entry name" value="Pectin lyase-like"/>
    <property type="match status" value="1"/>
</dbReference>